<dbReference type="InterPro" id="IPR044925">
    <property type="entry name" value="His-Me_finger_sf"/>
</dbReference>
<dbReference type="Pfam" id="PF13392">
    <property type="entry name" value="HNH_3"/>
    <property type="match status" value="1"/>
</dbReference>
<dbReference type="Gene3D" id="3.90.75.20">
    <property type="match status" value="1"/>
</dbReference>
<protein>
    <submittedName>
        <fullName evidence="2">Putative homing endonuclease</fullName>
    </submittedName>
</protein>
<organism evidence="2">
    <name type="scientific">viral metagenome</name>
    <dbReference type="NCBI Taxonomy" id="1070528"/>
    <lineage>
        <taxon>unclassified sequences</taxon>
        <taxon>metagenomes</taxon>
        <taxon>organismal metagenomes</taxon>
    </lineage>
</organism>
<dbReference type="InterPro" id="IPR003615">
    <property type="entry name" value="HNH_nuc"/>
</dbReference>
<sequence length="166" mass="19286">MPNIGDIRFIPKSSGGGSWKQRWDSCPYCGYTRWVFVQYSGVCLPCHGRLVGKKQRKSGKRILDKSTGYIRVKIFPDELYGIMGGGNYWAFEHRLVFAKHLGRVLQSYEHVHHLNGVKTDNRLDNLVLTNSHDHEHLTFEKAQAKKIRELEHELSKLRERYSTDTI</sequence>
<dbReference type="AlphaFoldDB" id="A0A6M3K268"/>
<evidence type="ECO:0000313" key="2">
    <source>
        <dbReference type="EMBL" id="QJA75057.1"/>
    </source>
</evidence>
<proteinExistence type="predicted"/>
<keyword evidence="2" id="KW-0540">Nuclease</keyword>
<gene>
    <name evidence="2" type="ORF">MM415A01874_0005</name>
    <name evidence="3" type="ORF">MM415B02227_0016</name>
</gene>
<dbReference type="EMBL" id="MT142138">
    <property type="protein sequence ID" value="QJA75057.1"/>
    <property type="molecule type" value="Genomic_DNA"/>
</dbReference>
<name>A0A6M3K268_9ZZZZ</name>
<accession>A0A6M3K268</accession>
<keyword evidence="2" id="KW-0378">Hydrolase</keyword>
<reference evidence="2" key="1">
    <citation type="submission" date="2020-03" db="EMBL/GenBank/DDBJ databases">
        <title>The deep terrestrial virosphere.</title>
        <authorList>
            <person name="Holmfeldt K."/>
            <person name="Nilsson E."/>
            <person name="Simone D."/>
            <person name="Lopez-Fernandez M."/>
            <person name="Wu X."/>
            <person name="de Brujin I."/>
            <person name="Lundin D."/>
            <person name="Andersson A."/>
            <person name="Bertilsson S."/>
            <person name="Dopson M."/>
        </authorList>
    </citation>
    <scope>NUCLEOTIDE SEQUENCE</scope>
    <source>
        <strain evidence="2">MM415A01874</strain>
        <strain evidence="3">MM415B02227</strain>
    </source>
</reference>
<dbReference type="GO" id="GO:0004519">
    <property type="term" value="F:endonuclease activity"/>
    <property type="evidence" value="ECO:0007669"/>
    <property type="project" value="UniProtKB-KW"/>
</dbReference>
<dbReference type="EMBL" id="MT142571">
    <property type="protein sequence ID" value="QJA85400.1"/>
    <property type="molecule type" value="Genomic_DNA"/>
</dbReference>
<dbReference type="SUPFAM" id="SSF54060">
    <property type="entry name" value="His-Me finger endonucleases"/>
    <property type="match status" value="1"/>
</dbReference>
<evidence type="ECO:0000259" key="1">
    <source>
        <dbReference type="Pfam" id="PF13392"/>
    </source>
</evidence>
<keyword evidence="2" id="KW-0255">Endonuclease</keyword>
<evidence type="ECO:0000313" key="3">
    <source>
        <dbReference type="EMBL" id="QJA85400.1"/>
    </source>
</evidence>
<feature type="domain" description="HNH nuclease" evidence="1">
    <location>
        <begin position="93"/>
        <end position="134"/>
    </location>
</feature>